<evidence type="ECO:0000259" key="8">
    <source>
        <dbReference type="Pfam" id="PF01217"/>
    </source>
</evidence>
<feature type="compositionally biased region" description="Polar residues" evidence="7">
    <location>
        <begin position="581"/>
        <end position="601"/>
    </location>
</feature>
<gene>
    <name evidence="9" type="primary">Ap3s2</name>
    <name evidence="9" type="ORF">SNEC2469_LOCUS4368</name>
</gene>
<dbReference type="InterPro" id="IPR011012">
    <property type="entry name" value="Longin-like_dom_sf"/>
</dbReference>
<feature type="domain" description="AP complex mu/sigma subunit" evidence="8">
    <location>
        <begin position="229"/>
        <end position="317"/>
    </location>
</feature>
<evidence type="ECO:0000256" key="7">
    <source>
        <dbReference type="SAM" id="MobiDB-lite"/>
    </source>
</evidence>
<dbReference type="PROSITE" id="PS00989">
    <property type="entry name" value="CLAT_ADAPTOR_S"/>
    <property type="match status" value="1"/>
</dbReference>
<evidence type="ECO:0000313" key="10">
    <source>
        <dbReference type="Proteomes" id="UP000601435"/>
    </source>
</evidence>
<keyword evidence="4" id="KW-0653">Protein transport</keyword>
<dbReference type="GO" id="GO:0016192">
    <property type="term" value="P:vesicle-mediated transport"/>
    <property type="evidence" value="ECO:0007669"/>
    <property type="project" value="InterPro"/>
</dbReference>
<feature type="region of interest" description="Disordered" evidence="7">
    <location>
        <begin position="946"/>
        <end position="965"/>
    </location>
</feature>
<feature type="region of interest" description="Disordered" evidence="7">
    <location>
        <begin position="649"/>
        <end position="726"/>
    </location>
</feature>
<feature type="non-terminal residue" evidence="9">
    <location>
        <position position="1"/>
    </location>
</feature>
<dbReference type="InterPro" id="IPR022775">
    <property type="entry name" value="AP_mu_sigma_su"/>
</dbReference>
<evidence type="ECO:0000256" key="2">
    <source>
        <dbReference type="ARBA" id="ARBA00006972"/>
    </source>
</evidence>
<dbReference type="CDD" id="cd22249">
    <property type="entry name" value="UDM1_RNF168_RNF169-like"/>
    <property type="match status" value="1"/>
</dbReference>
<feature type="region of interest" description="Disordered" evidence="7">
    <location>
        <begin position="506"/>
        <end position="537"/>
    </location>
</feature>
<organism evidence="9 10">
    <name type="scientific">Symbiodinium necroappetens</name>
    <dbReference type="NCBI Taxonomy" id="1628268"/>
    <lineage>
        <taxon>Eukaryota</taxon>
        <taxon>Sar</taxon>
        <taxon>Alveolata</taxon>
        <taxon>Dinophyceae</taxon>
        <taxon>Suessiales</taxon>
        <taxon>Symbiodiniaceae</taxon>
        <taxon>Symbiodinium</taxon>
    </lineage>
</organism>
<dbReference type="EMBL" id="CAJNJA010008862">
    <property type="protein sequence ID" value="CAE7241186.1"/>
    <property type="molecule type" value="Genomic_DNA"/>
</dbReference>
<keyword evidence="5" id="KW-0472">Membrane</keyword>
<accession>A0A812L3Z6</accession>
<evidence type="ECO:0000256" key="4">
    <source>
        <dbReference type="ARBA" id="ARBA00022927"/>
    </source>
</evidence>
<dbReference type="GO" id="GO:0012505">
    <property type="term" value="C:endomembrane system"/>
    <property type="evidence" value="ECO:0007669"/>
    <property type="project" value="UniProtKB-SubCell"/>
</dbReference>
<evidence type="ECO:0000256" key="5">
    <source>
        <dbReference type="ARBA" id="ARBA00023136"/>
    </source>
</evidence>
<protein>
    <submittedName>
        <fullName evidence="9">Ap3s2 protein</fullName>
    </submittedName>
</protein>
<feature type="coiled-coil region" evidence="6">
    <location>
        <begin position="1317"/>
        <end position="1344"/>
    </location>
</feature>
<evidence type="ECO:0000313" key="9">
    <source>
        <dbReference type="EMBL" id="CAE7241186.1"/>
    </source>
</evidence>
<evidence type="ECO:0000256" key="1">
    <source>
        <dbReference type="ARBA" id="ARBA00004308"/>
    </source>
</evidence>
<feature type="region of interest" description="Disordered" evidence="7">
    <location>
        <begin position="1286"/>
        <end position="1314"/>
    </location>
</feature>
<evidence type="ECO:0000256" key="3">
    <source>
        <dbReference type="ARBA" id="ARBA00022448"/>
    </source>
</evidence>
<comment type="caution">
    <text evidence="9">The sequence shown here is derived from an EMBL/GenBank/DDBJ whole genome shotgun (WGS) entry which is preliminary data.</text>
</comment>
<proteinExistence type="inferred from homology"/>
<feature type="coiled-coil region" evidence="6">
    <location>
        <begin position="1036"/>
        <end position="1165"/>
    </location>
</feature>
<name>A0A812L3Z6_9DINO</name>
<comment type="subcellular location">
    <subcellularLocation>
        <location evidence="1">Endomembrane system</location>
    </subcellularLocation>
</comment>
<dbReference type="SUPFAM" id="SSF64356">
    <property type="entry name" value="SNARE-like"/>
    <property type="match status" value="2"/>
</dbReference>
<dbReference type="GO" id="GO:0006886">
    <property type="term" value="P:intracellular protein transport"/>
    <property type="evidence" value="ECO:0007669"/>
    <property type="project" value="InterPro"/>
</dbReference>
<feature type="compositionally biased region" description="Basic and acidic residues" evidence="7">
    <location>
        <begin position="954"/>
        <end position="965"/>
    </location>
</feature>
<dbReference type="OrthoDB" id="2157184at2759"/>
<evidence type="ECO:0000256" key="6">
    <source>
        <dbReference type="SAM" id="Coils"/>
    </source>
</evidence>
<dbReference type="Proteomes" id="UP000601435">
    <property type="component" value="Unassembled WGS sequence"/>
</dbReference>
<sequence>MGTGWLRGRGILSELWQNRTTGSIPMLEDPHWQKALPLSAALPSTISERLPELLAVWRLRSVCKAWHRATIRACLLRQDRWTTTELVRVSCSYFEGGGADFLARRLVLGPRHIDDPMGGEAQMIMVKGNTESREAPHEFEHSDGSYVCEILNNERAVLRSHWGKPSLQPLTANEQCRKSSQSAAARINLTKSGSPIAHVQIGRVLLLFTRMVQKVCSFMCPIVSAVFSVRQGKARLLRFYYDVAMDRQKHIVQTVFRLVSTRVDENCCCFVEDESLFGPDHKIIYRHFATLYFVFIADSAESELGVLDLIQDLLSCLVSVPLVLGGFIVQNSIVSRKPESEVFVQVLDSCFENVCELDLIYHFDRAGSRARESSSLEKLLCPASSQVNYILDEIVMAGMVLETNADLILAAVKVRTHSHPKGDEEAGTGGVNIWFLNACTDFHVALAQTLLKRWLQCSPDASALDRGPLCRLGQGIFGCVLMDDDFDRFLEASNDDEESFFQPTWNASASSRDIPGHGRSPVRGGSPSYRGKYAGAGGGYRSSDPLASIDLSSLPIPERTAPKSKVKSTAAASRGRAEPSASPTVRSGMRQSSDRATTPSAKSEPAKTKPSPTANSDSESSLSHGHSDGDATGTGAMASIFANFKAEMEQQLRESAEEQKRQEEVEDEQRKEVETRRRAEELEAKRLREDEQRKREAVETKRKLDERRSMESEALDRKIDEERNRSEHIPRPQIEIGQLGTAADVKENAAKRAEEAKDHTKGASKDEAIGDWKQVRQVPHQVQNAIFDLDIKRQEIAEMKDLRTKTREDQLYDEEAAHRLVLLFFSVRAWSENCEGGRVRKAGVPGASSQMQVCRKFAESAAVAHDWARKTQAFACWSRFSASTASAALDRKAQDQLAAAAQQVAETTCKQSVLLQQVAHLEQEVAKLSQERDTLSGDLEALLHNGLGAGQRNSQEKTSDLHGDRTQKLEADLDLAEKMLRACEKENENLASQNRQLRQGARLRREEVDGRQLQLVAELNAAKASADANPANMARLVDLERELVAVKERADEHAKELERCREAKRQLEREMITGPLPKAAHSEELEHAEARLVQSRNEVSELQAKLLFYAQGQQEMEEDRRQVLRLGEELRAALGENAELRKRPAKEASKKIAELRKQNEELHECLRKRHPDSLLALIKACEPPPEEKRKLSELKGRVAELEAQLAEQDALYDRRIRALRAQYDHMRHEYERRAAINRVPVPETEEPKRAAPDREAILQARIKDLERQVEHTKSYYLSKLRKREPLVPSGKSNKATVPTNPSGHGTHHNQGGDARHVQQLQLQLQAQEDRIAELTSASASMRKEPCSIVFLRLLLASPEALALLAFCVIQRWLHTGSGNSEE</sequence>
<feature type="compositionally biased region" description="Polar residues" evidence="7">
    <location>
        <begin position="1290"/>
        <end position="1303"/>
    </location>
</feature>
<reference evidence="9" key="1">
    <citation type="submission" date="2021-02" db="EMBL/GenBank/DDBJ databases">
        <authorList>
            <person name="Dougan E. K."/>
            <person name="Rhodes N."/>
            <person name="Thang M."/>
            <person name="Chan C."/>
        </authorList>
    </citation>
    <scope>NUCLEOTIDE SEQUENCE</scope>
</reference>
<dbReference type="GO" id="GO:0030117">
    <property type="term" value="C:membrane coat"/>
    <property type="evidence" value="ECO:0007669"/>
    <property type="project" value="InterPro"/>
</dbReference>
<dbReference type="Gene3D" id="3.30.450.60">
    <property type="match status" value="1"/>
</dbReference>
<keyword evidence="10" id="KW-1185">Reference proteome</keyword>
<dbReference type="InterPro" id="IPR016635">
    <property type="entry name" value="AP_complex_ssu"/>
</dbReference>
<dbReference type="Pfam" id="PF01217">
    <property type="entry name" value="Clat_adaptor_s"/>
    <property type="match status" value="1"/>
</dbReference>
<dbReference type="PANTHER" id="PTHR11753">
    <property type="entry name" value="ADAPTOR COMPLEXES SMALL SUBUNIT FAMILY"/>
    <property type="match status" value="1"/>
</dbReference>
<feature type="region of interest" description="Disordered" evidence="7">
    <location>
        <begin position="553"/>
        <end position="634"/>
    </location>
</feature>
<dbReference type="InterPro" id="IPR000804">
    <property type="entry name" value="Clathrin_sm-chain_CS"/>
</dbReference>
<comment type="similarity">
    <text evidence="2">Belongs to the adaptor complexes small subunit family.</text>
</comment>
<keyword evidence="3" id="KW-0813">Transport</keyword>
<keyword evidence="6" id="KW-0175">Coiled coil</keyword>